<evidence type="ECO:0000313" key="2">
    <source>
        <dbReference type="EMBL" id="GAI90996.1"/>
    </source>
</evidence>
<evidence type="ECO:0000259" key="1">
    <source>
        <dbReference type="Pfam" id="PF07603"/>
    </source>
</evidence>
<organism evidence="2">
    <name type="scientific">marine sediment metagenome</name>
    <dbReference type="NCBI Taxonomy" id="412755"/>
    <lineage>
        <taxon>unclassified sequences</taxon>
        <taxon>metagenomes</taxon>
        <taxon>ecological metagenomes</taxon>
    </lineage>
</organism>
<dbReference type="EMBL" id="BARW01020387">
    <property type="protein sequence ID" value="GAI90996.1"/>
    <property type="molecule type" value="Genomic_DNA"/>
</dbReference>
<accession>X1TI30</accession>
<dbReference type="AlphaFoldDB" id="X1TI30"/>
<sequence>GYIFYDKNSYSYGWRYLEAAPSDQSTSAKWGCCWTIISGADGTAVGTGEQNTIDIEAGCTTAGTAADICANLSLGGYSDWFLPSKDELNLMYTNLKLFGVGGFAVTATGFVYWSSSGGSAAPYAWFQNFNNGAQNANSKDWTARVRAVRAF</sequence>
<protein>
    <recommendedName>
        <fullName evidence="1">Lcl C-terminal domain-containing protein</fullName>
    </recommendedName>
</protein>
<proteinExistence type="predicted"/>
<dbReference type="InterPro" id="IPR011460">
    <property type="entry name" value="Lcl_C"/>
</dbReference>
<gene>
    <name evidence="2" type="ORF">S12H4_34458</name>
</gene>
<name>X1TI30_9ZZZZ</name>
<feature type="non-terminal residue" evidence="2">
    <location>
        <position position="1"/>
    </location>
</feature>
<dbReference type="Pfam" id="PF07603">
    <property type="entry name" value="Lcl_C"/>
    <property type="match status" value="1"/>
</dbReference>
<reference evidence="2" key="1">
    <citation type="journal article" date="2014" name="Front. Microbiol.">
        <title>High frequency of phylogenetically diverse reductive dehalogenase-homologous genes in deep subseafloor sedimentary metagenomes.</title>
        <authorList>
            <person name="Kawai M."/>
            <person name="Futagami T."/>
            <person name="Toyoda A."/>
            <person name="Takaki Y."/>
            <person name="Nishi S."/>
            <person name="Hori S."/>
            <person name="Arai W."/>
            <person name="Tsubouchi T."/>
            <person name="Morono Y."/>
            <person name="Uchiyama I."/>
            <person name="Ito T."/>
            <person name="Fujiyama A."/>
            <person name="Inagaki F."/>
            <person name="Takami H."/>
        </authorList>
    </citation>
    <scope>NUCLEOTIDE SEQUENCE</scope>
    <source>
        <strain evidence="2">Expedition CK06-06</strain>
    </source>
</reference>
<feature type="domain" description="Lcl C-terminal" evidence="1">
    <location>
        <begin position="23"/>
        <end position="149"/>
    </location>
</feature>
<comment type="caution">
    <text evidence="2">The sequence shown here is derived from an EMBL/GenBank/DDBJ whole genome shotgun (WGS) entry which is preliminary data.</text>
</comment>